<evidence type="ECO:0000256" key="1">
    <source>
        <dbReference type="SAM" id="MobiDB-lite"/>
    </source>
</evidence>
<protein>
    <submittedName>
        <fullName evidence="3">Uncharacterized protein</fullName>
    </submittedName>
</protein>
<proteinExistence type="predicted"/>
<accession>A0AAJ0DQ07</accession>
<dbReference type="Proteomes" id="UP001271007">
    <property type="component" value="Unassembled WGS sequence"/>
</dbReference>
<feature type="compositionally biased region" description="Low complexity" evidence="1">
    <location>
        <begin position="460"/>
        <end position="475"/>
    </location>
</feature>
<dbReference type="PROSITE" id="PS51257">
    <property type="entry name" value="PROKAR_LIPOPROTEIN"/>
    <property type="match status" value="1"/>
</dbReference>
<feature type="signal peptide" evidence="2">
    <location>
        <begin position="1"/>
        <end position="18"/>
    </location>
</feature>
<feature type="compositionally biased region" description="Pro residues" evidence="1">
    <location>
        <begin position="422"/>
        <end position="459"/>
    </location>
</feature>
<sequence length="879" mass="87745">MRFEALAFVGLLACSCHAQGSYGNSIEPAAYNSTSSSSVSSSSSSSSSSIAATSYADTSNSSQPIQPSNTVPPLPAYSSNSTVSVPPYTSRPYHYNPSPVGPGTAPGYNSTDVVLPTGTAPHRPAVTACAGQTLDVLGASLDWWYPRTVYNIVSTISIQFNKNDSQVGWTLLPATTSFDLNAALASPTCVGTETWNTVFNMTLWDYECNAAPTPVAASTTVIGQKAYALNATTGRGHPPDAVVTPTPAAITIPQAGGSYSAGTAFVYFSKYEILTKSPATYGNGSVGCATVTLSYDMAEPFSFEYTGGDVNGSSLIGAGVTGDVNPAFLGVVNATKAKAGSWVAAPTVALVVQDIVAEIAVLAAARPGFAPLLTTETVLQTPSATLPNFDTPPIPPPTPDPLSPTPGFTGRVESTQTKLQVPTPPNPPPKPAQPTQKPNPPNTPQPGRPTNVPNPPPGQSPTQGGSPPTTTTPGRIGQAFSIIFSAIRPTTTTNALSILESAAETFQTTANPTAAAILHGVQGPQGTPAPGSPGSLGPIVDGQKNGVGVGPDGRPVVVVDGTTFTGNSRTQFVLGPGQTLTPGGVAQIDGTSVSLAPGMTAVVVADHTFNAASAQITSPPSLTIGGKVFAPVGGSTYNIGGQQLTPGGVIVADGTTISLAPGAAAVVVDGSTQYLDNGVTAAPVLFVGGESFTANNGGTFVVDGQTLTPGGVIIVNGTTVSLESGATAVVIDGQTSTLVGAAAAGITDAPALTIGSETFTAMNAGGTYVIDGKTLTPGNIETVTVDGKVYIVSLSPDAMVLKIETEGPGGAVTATMFETLYPGGAGAVTSTVGAAAGSSASAGPSASVVPALANAAESVGLHLGGLGLAAGTLFLAVWL</sequence>
<evidence type="ECO:0000256" key="2">
    <source>
        <dbReference type="SAM" id="SignalP"/>
    </source>
</evidence>
<feature type="region of interest" description="Disordered" evidence="1">
    <location>
        <begin position="383"/>
        <end position="475"/>
    </location>
</feature>
<reference evidence="3" key="1">
    <citation type="submission" date="2023-04" db="EMBL/GenBank/DDBJ databases">
        <title>Black Yeasts Isolated from many extreme environments.</title>
        <authorList>
            <person name="Coleine C."/>
            <person name="Stajich J.E."/>
            <person name="Selbmann L."/>
        </authorList>
    </citation>
    <scope>NUCLEOTIDE SEQUENCE</scope>
    <source>
        <strain evidence="3">CCFEE 5312</strain>
    </source>
</reference>
<feature type="compositionally biased region" description="Pro residues" evidence="1">
    <location>
        <begin position="390"/>
        <end position="404"/>
    </location>
</feature>
<dbReference type="EMBL" id="JAWDJX010000011">
    <property type="protein sequence ID" value="KAK3054667.1"/>
    <property type="molecule type" value="Genomic_DNA"/>
</dbReference>
<comment type="caution">
    <text evidence="3">The sequence shown here is derived from an EMBL/GenBank/DDBJ whole genome shotgun (WGS) entry which is preliminary data.</text>
</comment>
<gene>
    <name evidence="3" type="ORF">LTR09_004396</name>
</gene>
<keyword evidence="4" id="KW-1185">Reference proteome</keyword>
<keyword evidence="2" id="KW-0732">Signal</keyword>
<name>A0AAJ0DQ07_9PEZI</name>
<organism evidence="3 4">
    <name type="scientific">Extremus antarcticus</name>
    <dbReference type="NCBI Taxonomy" id="702011"/>
    <lineage>
        <taxon>Eukaryota</taxon>
        <taxon>Fungi</taxon>
        <taxon>Dikarya</taxon>
        <taxon>Ascomycota</taxon>
        <taxon>Pezizomycotina</taxon>
        <taxon>Dothideomycetes</taxon>
        <taxon>Dothideomycetidae</taxon>
        <taxon>Mycosphaerellales</taxon>
        <taxon>Extremaceae</taxon>
        <taxon>Extremus</taxon>
    </lineage>
</organism>
<feature type="chain" id="PRO_5042506220" evidence="2">
    <location>
        <begin position="19"/>
        <end position="879"/>
    </location>
</feature>
<feature type="region of interest" description="Disordered" evidence="1">
    <location>
        <begin position="56"/>
        <end position="83"/>
    </location>
</feature>
<evidence type="ECO:0000313" key="3">
    <source>
        <dbReference type="EMBL" id="KAK3054667.1"/>
    </source>
</evidence>
<dbReference type="AlphaFoldDB" id="A0AAJ0DQ07"/>
<feature type="compositionally biased region" description="Polar residues" evidence="1">
    <location>
        <begin position="60"/>
        <end position="69"/>
    </location>
</feature>
<evidence type="ECO:0000313" key="4">
    <source>
        <dbReference type="Proteomes" id="UP001271007"/>
    </source>
</evidence>